<feature type="signal peptide" evidence="1">
    <location>
        <begin position="1"/>
        <end position="18"/>
    </location>
</feature>
<accession>A0A6A4BZC8</accession>
<dbReference type="AlphaFoldDB" id="A0A6A4BZC8"/>
<evidence type="ECO:0000313" key="3">
    <source>
        <dbReference type="Proteomes" id="UP000434957"/>
    </source>
</evidence>
<sequence>MPWSMGWIFAVVLGGSFSTRTCVKQRPVSSWDDALSTRSIMRLPCRAISSLTPISHC</sequence>
<name>A0A6A4BZC8_9STRA</name>
<dbReference type="Proteomes" id="UP000434957">
    <property type="component" value="Unassembled WGS sequence"/>
</dbReference>
<evidence type="ECO:0000256" key="1">
    <source>
        <dbReference type="SAM" id="SignalP"/>
    </source>
</evidence>
<evidence type="ECO:0008006" key="4">
    <source>
        <dbReference type="Google" id="ProtNLM"/>
    </source>
</evidence>
<protein>
    <recommendedName>
        <fullName evidence="4">RxLR effector protein</fullName>
    </recommendedName>
</protein>
<reference evidence="2 3" key="1">
    <citation type="submission" date="2018-08" db="EMBL/GenBank/DDBJ databases">
        <title>Genomic investigation of the strawberry pathogen Phytophthora fragariae indicates pathogenicity is determined by transcriptional variation in three key races.</title>
        <authorList>
            <person name="Adams T.M."/>
            <person name="Armitage A.D."/>
            <person name="Sobczyk M.K."/>
            <person name="Bates H.J."/>
            <person name="Dunwell J.M."/>
            <person name="Nellist C.F."/>
            <person name="Harrison R.J."/>
        </authorList>
    </citation>
    <scope>NUCLEOTIDE SEQUENCE [LARGE SCALE GENOMIC DNA]</scope>
    <source>
        <strain evidence="2 3">SCRP333</strain>
    </source>
</reference>
<proteinExistence type="predicted"/>
<keyword evidence="1" id="KW-0732">Signal</keyword>
<dbReference type="EMBL" id="QXFT01003999">
    <property type="protein sequence ID" value="KAE9280983.1"/>
    <property type="molecule type" value="Genomic_DNA"/>
</dbReference>
<organism evidence="2 3">
    <name type="scientific">Phytophthora rubi</name>
    <dbReference type="NCBI Taxonomy" id="129364"/>
    <lineage>
        <taxon>Eukaryota</taxon>
        <taxon>Sar</taxon>
        <taxon>Stramenopiles</taxon>
        <taxon>Oomycota</taxon>
        <taxon>Peronosporomycetes</taxon>
        <taxon>Peronosporales</taxon>
        <taxon>Peronosporaceae</taxon>
        <taxon>Phytophthora</taxon>
    </lineage>
</organism>
<feature type="chain" id="PRO_5025467036" description="RxLR effector protein" evidence="1">
    <location>
        <begin position="19"/>
        <end position="57"/>
    </location>
</feature>
<evidence type="ECO:0000313" key="2">
    <source>
        <dbReference type="EMBL" id="KAE9280983.1"/>
    </source>
</evidence>
<keyword evidence="3" id="KW-1185">Reference proteome</keyword>
<comment type="caution">
    <text evidence="2">The sequence shown here is derived from an EMBL/GenBank/DDBJ whole genome shotgun (WGS) entry which is preliminary data.</text>
</comment>
<gene>
    <name evidence="2" type="ORF">PR003_g27806</name>
</gene>